<evidence type="ECO:0000256" key="2">
    <source>
        <dbReference type="ARBA" id="ARBA00022519"/>
    </source>
</evidence>
<dbReference type="Proteomes" id="UP001548590">
    <property type="component" value="Unassembled WGS sequence"/>
</dbReference>
<evidence type="ECO:0000313" key="7">
    <source>
        <dbReference type="Proteomes" id="UP001548590"/>
    </source>
</evidence>
<evidence type="ECO:0000256" key="3">
    <source>
        <dbReference type="ARBA" id="ARBA00022692"/>
    </source>
</evidence>
<protein>
    <submittedName>
        <fullName evidence="6">LPS export ABC transporter periplasmic protein LptC</fullName>
    </submittedName>
</protein>
<dbReference type="InterPro" id="IPR052363">
    <property type="entry name" value="LPS_export_LptC"/>
</dbReference>
<keyword evidence="2" id="KW-0997">Cell inner membrane</keyword>
<dbReference type="InterPro" id="IPR010664">
    <property type="entry name" value="LipoPS_assembly_LptC-rel"/>
</dbReference>
<evidence type="ECO:0000256" key="5">
    <source>
        <dbReference type="ARBA" id="ARBA00023136"/>
    </source>
</evidence>
<dbReference type="Gene3D" id="2.60.450.10">
    <property type="entry name" value="Lipopolysaccharide (LPS) transport protein A like domain"/>
    <property type="match status" value="1"/>
</dbReference>
<evidence type="ECO:0000313" key="6">
    <source>
        <dbReference type="EMBL" id="MET1491650.1"/>
    </source>
</evidence>
<organism evidence="6 7">
    <name type="scientific">Uliginosibacterium paludis</name>
    <dbReference type="NCBI Taxonomy" id="1615952"/>
    <lineage>
        <taxon>Bacteria</taxon>
        <taxon>Pseudomonadati</taxon>
        <taxon>Pseudomonadota</taxon>
        <taxon>Betaproteobacteria</taxon>
        <taxon>Rhodocyclales</taxon>
        <taxon>Zoogloeaceae</taxon>
        <taxon>Uliginosibacterium</taxon>
    </lineage>
</organism>
<evidence type="ECO:0000256" key="4">
    <source>
        <dbReference type="ARBA" id="ARBA00022989"/>
    </source>
</evidence>
<dbReference type="EMBL" id="JBEWLZ010000014">
    <property type="protein sequence ID" value="MET1491650.1"/>
    <property type="molecule type" value="Genomic_DNA"/>
</dbReference>
<sequence>MKRISSFFPVLIVALLAMASFWLEYVVRNENHGGLGNNRHDPDAIIHDFSVARFDAEGRKRSDLSADKLTHFPDTDTAELVSPRISFLQEHRTTTFTSDHGLADNHQRVVTLIGNVQGSTPAGADTPAQTLATDELEVLVDEEIGRTRHPISFSHGASELTGIGANWNNVSGQLDVLSHVRTKIFRAPKHDMQN</sequence>
<keyword evidence="1" id="KW-1003">Cell membrane</keyword>
<keyword evidence="4" id="KW-1133">Transmembrane helix</keyword>
<accession>A0ABV2CUS0</accession>
<evidence type="ECO:0000256" key="1">
    <source>
        <dbReference type="ARBA" id="ARBA00022475"/>
    </source>
</evidence>
<keyword evidence="3" id="KW-0812">Transmembrane</keyword>
<dbReference type="Pfam" id="PF06835">
    <property type="entry name" value="LptC"/>
    <property type="match status" value="1"/>
</dbReference>
<keyword evidence="5" id="KW-0472">Membrane</keyword>
<dbReference type="RefSeq" id="WP_345928257.1">
    <property type="nucleotide sequence ID" value="NZ_JBDIVF010000005.1"/>
</dbReference>
<dbReference type="InterPro" id="IPR026265">
    <property type="entry name" value="LptC"/>
</dbReference>
<dbReference type="PANTHER" id="PTHR37481:SF1">
    <property type="entry name" value="LIPOPOLYSACCHARIDE EXPORT SYSTEM PROTEIN LPTC"/>
    <property type="match status" value="1"/>
</dbReference>
<gene>
    <name evidence="6" type="primary">lptC</name>
    <name evidence="6" type="ORF">ABVT11_17560</name>
</gene>
<dbReference type="PANTHER" id="PTHR37481">
    <property type="entry name" value="LIPOPOLYSACCHARIDE EXPORT SYSTEM PROTEIN LPTC"/>
    <property type="match status" value="1"/>
</dbReference>
<dbReference type="NCBIfam" id="TIGR04409">
    <property type="entry name" value="LptC_YrbK"/>
    <property type="match status" value="1"/>
</dbReference>
<comment type="caution">
    <text evidence="6">The sequence shown here is derived from an EMBL/GenBank/DDBJ whole genome shotgun (WGS) entry which is preliminary data.</text>
</comment>
<name>A0ABV2CUS0_9RHOO</name>
<proteinExistence type="predicted"/>
<keyword evidence="7" id="KW-1185">Reference proteome</keyword>
<reference evidence="6 7" key="1">
    <citation type="submission" date="2024-07" db="EMBL/GenBank/DDBJ databases">
        <title>Uliginosibacterium paludis KCTC:42655.</title>
        <authorList>
            <person name="Kim M.K."/>
        </authorList>
    </citation>
    <scope>NUCLEOTIDE SEQUENCE [LARGE SCALE GENOMIC DNA]</scope>
    <source>
        <strain evidence="6 7">KCTC 42655</strain>
    </source>
</reference>